<sequence length="332" mass="38076">MKREREKTKKEKRKEKREKKHKKEKSREDGEIKKKELSHEKKHKSDKNVGDSLKRSKEVETEQLEKSCLTEDLGQPTSSQNLYDSSDSTQNSNKRKKHISPSDSSRTLGSSILIRLPLQKHKSPELPTSKEQVCSVSGRNEIVANEKEEISSRTCKQQSCSTAGRNEIQDQDTIAVTVPSTCLSKNGPRGVDLQFRDLIDNWVPPTMQIERMDFDDQEWLFEMKPQQRHEAKRFKPSDSDFCHRSAGWPRACYLPVADIYALPYTLHVGKKIQVAVRACICLSVIYKFIFLKAARRGIHKSIKKGDESIKKEHIIKMVTLEGVRVRLAGCSL</sequence>
<evidence type="ECO:0000256" key="1">
    <source>
        <dbReference type="SAM" id="MobiDB-lite"/>
    </source>
</evidence>
<evidence type="ECO:0000313" key="2">
    <source>
        <dbReference type="EMBL" id="OVA19590.1"/>
    </source>
</evidence>
<dbReference type="OMA" id="KFGSERC"/>
<dbReference type="AlphaFoldDB" id="A0A200RA58"/>
<feature type="compositionally biased region" description="Polar residues" evidence="1">
    <location>
        <begin position="75"/>
        <end position="92"/>
    </location>
</feature>
<protein>
    <submittedName>
        <fullName evidence="2">Uncharacterized protein</fullName>
    </submittedName>
</protein>
<evidence type="ECO:0000313" key="3">
    <source>
        <dbReference type="Proteomes" id="UP000195402"/>
    </source>
</evidence>
<dbReference type="OrthoDB" id="778084at2759"/>
<dbReference type="Proteomes" id="UP000195402">
    <property type="component" value="Unassembled WGS sequence"/>
</dbReference>
<dbReference type="PANTHER" id="PTHR34660">
    <property type="entry name" value="MYB-LIKE PROTEIN X"/>
    <property type="match status" value="1"/>
</dbReference>
<dbReference type="PANTHER" id="PTHR34660:SF9">
    <property type="entry name" value="DNA BINDING PROTEIN"/>
    <property type="match status" value="1"/>
</dbReference>
<feature type="compositionally biased region" description="Basic and acidic residues" evidence="1">
    <location>
        <begin position="25"/>
        <end position="39"/>
    </location>
</feature>
<dbReference type="STRING" id="56857.A0A200RA58"/>
<keyword evidence="3" id="KW-1185">Reference proteome</keyword>
<dbReference type="InParanoid" id="A0A200RA58"/>
<dbReference type="FunCoup" id="A0A200RA58">
    <property type="interactions" value="104"/>
</dbReference>
<proteinExistence type="predicted"/>
<name>A0A200RA58_MACCD</name>
<accession>A0A200RA58</accession>
<feature type="compositionally biased region" description="Basic and acidic residues" evidence="1">
    <location>
        <begin position="46"/>
        <end position="69"/>
    </location>
</feature>
<dbReference type="EMBL" id="MVGT01000183">
    <property type="protein sequence ID" value="OVA19590.1"/>
    <property type="molecule type" value="Genomic_DNA"/>
</dbReference>
<reference evidence="2 3" key="1">
    <citation type="journal article" date="2017" name="Mol. Plant">
        <title>The Genome of Medicinal Plant Macleaya cordata Provides New Insights into Benzylisoquinoline Alkaloids Metabolism.</title>
        <authorList>
            <person name="Liu X."/>
            <person name="Liu Y."/>
            <person name="Huang P."/>
            <person name="Ma Y."/>
            <person name="Qing Z."/>
            <person name="Tang Q."/>
            <person name="Cao H."/>
            <person name="Cheng P."/>
            <person name="Zheng Y."/>
            <person name="Yuan Z."/>
            <person name="Zhou Y."/>
            <person name="Liu J."/>
            <person name="Tang Z."/>
            <person name="Zhuo Y."/>
            <person name="Zhang Y."/>
            <person name="Yu L."/>
            <person name="Huang J."/>
            <person name="Yang P."/>
            <person name="Peng Q."/>
            <person name="Zhang J."/>
            <person name="Jiang W."/>
            <person name="Zhang Z."/>
            <person name="Lin K."/>
            <person name="Ro D.K."/>
            <person name="Chen X."/>
            <person name="Xiong X."/>
            <person name="Shang Y."/>
            <person name="Huang S."/>
            <person name="Zeng J."/>
        </authorList>
    </citation>
    <scope>NUCLEOTIDE SEQUENCE [LARGE SCALE GENOMIC DNA]</scope>
    <source>
        <strain evidence="3">cv. BLH2017</strain>
        <tissue evidence="2">Root</tissue>
    </source>
</reference>
<organism evidence="2 3">
    <name type="scientific">Macleaya cordata</name>
    <name type="common">Five-seeded plume-poppy</name>
    <name type="synonym">Bocconia cordata</name>
    <dbReference type="NCBI Taxonomy" id="56857"/>
    <lineage>
        <taxon>Eukaryota</taxon>
        <taxon>Viridiplantae</taxon>
        <taxon>Streptophyta</taxon>
        <taxon>Embryophyta</taxon>
        <taxon>Tracheophyta</taxon>
        <taxon>Spermatophyta</taxon>
        <taxon>Magnoliopsida</taxon>
        <taxon>Ranunculales</taxon>
        <taxon>Papaveraceae</taxon>
        <taxon>Papaveroideae</taxon>
        <taxon>Macleaya</taxon>
    </lineage>
</organism>
<comment type="caution">
    <text evidence="2">The sequence shown here is derived from an EMBL/GenBank/DDBJ whole genome shotgun (WGS) entry which is preliminary data.</text>
</comment>
<feature type="region of interest" description="Disordered" evidence="1">
    <location>
        <begin position="1"/>
        <end position="108"/>
    </location>
</feature>
<gene>
    <name evidence="2" type="ORF">BVC80_9053g2</name>
</gene>
<feature type="compositionally biased region" description="Basic residues" evidence="1">
    <location>
        <begin position="10"/>
        <end position="24"/>
    </location>
</feature>